<dbReference type="GO" id="GO:0016616">
    <property type="term" value="F:oxidoreductase activity, acting on the CH-OH group of donors, NAD or NADP as acceptor"/>
    <property type="evidence" value="ECO:0007669"/>
    <property type="project" value="TreeGrafter"/>
</dbReference>
<dbReference type="PROSITE" id="PS00061">
    <property type="entry name" value="ADH_SHORT"/>
    <property type="match status" value="1"/>
</dbReference>
<dbReference type="GO" id="GO:0006633">
    <property type="term" value="P:fatty acid biosynthetic process"/>
    <property type="evidence" value="ECO:0007669"/>
    <property type="project" value="TreeGrafter"/>
</dbReference>
<proteinExistence type="inferred from homology"/>
<keyword evidence="2" id="KW-0560">Oxidoreductase</keyword>
<gene>
    <name evidence="3" type="ORF">EV139_0502</name>
</gene>
<dbReference type="GO" id="GO:0048038">
    <property type="term" value="F:quinone binding"/>
    <property type="evidence" value="ECO:0007669"/>
    <property type="project" value="TreeGrafter"/>
</dbReference>
<accession>A0A4Q7U567</accession>
<dbReference type="InterPro" id="IPR002347">
    <property type="entry name" value="SDR_fam"/>
</dbReference>
<dbReference type="RefSeq" id="WP_198677417.1">
    <property type="nucleotide sequence ID" value="NZ_QYAG01000005.1"/>
</dbReference>
<dbReference type="PRINTS" id="PR00081">
    <property type="entry name" value="GDHRDH"/>
</dbReference>
<name>A0A4Q7U567_9MICO</name>
<dbReference type="Gene3D" id="3.40.50.720">
    <property type="entry name" value="NAD(P)-binding Rossmann-like Domain"/>
    <property type="match status" value="1"/>
</dbReference>
<protein>
    <submittedName>
        <fullName evidence="3">3-oxoacyl-[acyl-carrier protein] reductase</fullName>
    </submittedName>
</protein>
<sequence length="249" mass="25353">MAEGVARVAVVTGAASGLGRRIAHAFAAAGYRVVVTDIDGRGAAVAARELAAVTGALGLEHDIRVKASWDEVLRRSNQEFGGPMVLVNCAGQTLFGDALEVSPRDFSAGIELNLTGTFIGCQVFGRFFAEQATGRIINIASLAGQNGGTASGIHYAAAKAGVLALTKVFARELAARGVTVNAIAPGPLNVAAVRDALSTGQLAGLERGIPVGTLLSPDFVAQTAVLLASDEAISTTGACWDINGGLLLR</sequence>
<keyword evidence="4" id="KW-1185">Reference proteome</keyword>
<dbReference type="InterPro" id="IPR020904">
    <property type="entry name" value="Sc_DH/Rdtase_CS"/>
</dbReference>
<dbReference type="PANTHER" id="PTHR42760">
    <property type="entry name" value="SHORT-CHAIN DEHYDROGENASES/REDUCTASES FAMILY MEMBER"/>
    <property type="match status" value="1"/>
</dbReference>
<dbReference type="CDD" id="cd05233">
    <property type="entry name" value="SDR_c"/>
    <property type="match status" value="1"/>
</dbReference>
<evidence type="ECO:0000313" key="3">
    <source>
        <dbReference type="EMBL" id="RZT68774.1"/>
    </source>
</evidence>
<dbReference type="SUPFAM" id="SSF51735">
    <property type="entry name" value="NAD(P)-binding Rossmann-fold domains"/>
    <property type="match status" value="1"/>
</dbReference>
<dbReference type="Proteomes" id="UP000291832">
    <property type="component" value="Unassembled WGS sequence"/>
</dbReference>
<dbReference type="Pfam" id="PF13561">
    <property type="entry name" value="adh_short_C2"/>
    <property type="match status" value="1"/>
</dbReference>
<dbReference type="EMBL" id="SHKI01000002">
    <property type="protein sequence ID" value="RZT68774.1"/>
    <property type="molecule type" value="Genomic_DNA"/>
</dbReference>
<comment type="caution">
    <text evidence="3">The sequence shown here is derived from an EMBL/GenBank/DDBJ whole genome shotgun (WGS) entry which is preliminary data.</text>
</comment>
<dbReference type="AlphaFoldDB" id="A0A4Q7U567"/>
<evidence type="ECO:0000256" key="2">
    <source>
        <dbReference type="ARBA" id="ARBA00023002"/>
    </source>
</evidence>
<evidence type="ECO:0000256" key="1">
    <source>
        <dbReference type="ARBA" id="ARBA00006484"/>
    </source>
</evidence>
<evidence type="ECO:0000313" key="4">
    <source>
        <dbReference type="Proteomes" id="UP000291832"/>
    </source>
</evidence>
<dbReference type="PRINTS" id="PR00080">
    <property type="entry name" value="SDRFAMILY"/>
</dbReference>
<dbReference type="FunFam" id="3.40.50.720:FF:000084">
    <property type="entry name" value="Short-chain dehydrogenase reductase"/>
    <property type="match status" value="1"/>
</dbReference>
<dbReference type="InterPro" id="IPR036291">
    <property type="entry name" value="NAD(P)-bd_dom_sf"/>
</dbReference>
<reference evidence="3 4" key="1">
    <citation type="journal article" date="2015" name="Stand. Genomic Sci.">
        <title>Genomic Encyclopedia of Bacterial and Archaeal Type Strains, Phase III: the genomes of soil and plant-associated and newly described type strains.</title>
        <authorList>
            <person name="Whitman W.B."/>
            <person name="Woyke T."/>
            <person name="Klenk H.P."/>
            <person name="Zhou Y."/>
            <person name="Lilburn T.G."/>
            <person name="Beck B.J."/>
            <person name="De Vos P."/>
            <person name="Vandamme P."/>
            <person name="Eisen J.A."/>
            <person name="Garrity G."/>
            <person name="Hugenholtz P."/>
            <person name="Kyrpides N.C."/>
        </authorList>
    </citation>
    <scope>NUCLEOTIDE SEQUENCE [LARGE SCALE GENOMIC DNA]</scope>
    <source>
        <strain evidence="3 4">RF6</strain>
    </source>
</reference>
<comment type="similarity">
    <text evidence="1">Belongs to the short-chain dehydrogenases/reductases (SDR) family.</text>
</comment>
<dbReference type="PANTHER" id="PTHR42760:SF83">
    <property type="entry name" value="(3R)-3-HYDROXYACYL-COA DEHYDROGENASE"/>
    <property type="match status" value="1"/>
</dbReference>
<organism evidence="3 4">
    <name type="scientific">Leucobacter luti</name>
    <dbReference type="NCBI Taxonomy" id="340320"/>
    <lineage>
        <taxon>Bacteria</taxon>
        <taxon>Bacillati</taxon>
        <taxon>Actinomycetota</taxon>
        <taxon>Actinomycetes</taxon>
        <taxon>Micrococcales</taxon>
        <taxon>Microbacteriaceae</taxon>
        <taxon>Leucobacter</taxon>
    </lineage>
</organism>